<dbReference type="STRING" id="145388.A0A0D2M2Z8"/>
<keyword evidence="13" id="KW-1185">Reference proteome</keyword>
<dbReference type="SUPFAM" id="SSF81665">
    <property type="entry name" value="Calcium ATPase, transmembrane domain M"/>
    <property type="match status" value="1"/>
</dbReference>
<dbReference type="GO" id="GO:0016887">
    <property type="term" value="F:ATP hydrolysis activity"/>
    <property type="evidence" value="ECO:0007669"/>
    <property type="project" value="InterPro"/>
</dbReference>
<evidence type="ECO:0000259" key="11">
    <source>
        <dbReference type="SMART" id="SM00831"/>
    </source>
</evidence>
<protein>
    <submittedName>
        <fullName evidence="12">ATPase, P-type (Transporting), HAD superfamily, subfamily IC</fullName>
        <ecNumber evidence="12">3.6.3.-</ecNumber>
    </submittedName>
</protein>
<dbReference type="SMART" id="SM00831">
    <property type="entry name" value="Cation_ATPase_N"/>
    <property type="match status" value="1"/>
</dbReference>
<keyword evidence="12" id="KW-0378">Hydrolase</keyword>
<evidence type="ECO:0000256" key="6">
    <source>
        <dbReference type="ARBA" id="ARBA00022842"/>
    </source>
</evidence>
<dbReference type="FunFam" id="3.40.50.1000:FF:000001">
    <property type="entry name" value="Phospholipid-transporting ATPase IC"/>
    <property type="match status" value="1"/>
</dbReference>
<dbReference type="KEGG" id="mng:MNEG_12281"/>
<gene>
    <name evidence="12" type="ORF">MNEG_12281</name>
</gene>
<feature type="transmembrane region" description="Helical" evidence="10">
    <location>
        <begin position="88"/>
        <end position="107"/>
    </location>
</feature>
<keyword evidence="6" id="KW-0460">Magnesium</keyword>
<dbReference type="GeneID" id="25729628"/>
<reference evidence="12 13" key="1">
    <citation type="journal article" date="2013" name="BMC Genomics">
        <title>Reconstruction of the lipid metabolism for the microalga Monoraphidium neglectum from its genome sequence reveals characteristics suitable for biofuel production.</title>
        <authorList>
            <person name="Bogen C."/>
            <person name="Al-Dilaimi A."/>
            <person name="Albersmeier A."/>
            <person name="Wichmann J."/>
            <person name="Grundmann M."/>
            <person name="Rupp O."/>
            <person name="Lauersen K.J."/>
            <person name="Blifernez-Klassen O."/>
            <person name="Kalinowski J."/>
            <person name="Goesmann A."/>
            <person name="Mussgnug J.H."/>
            <person name="Kruse O."/>
        </authorList>
    </citation>
    <scope>NUCLEOTIDE SEQUENCE [LARGE SCALE GENOMIC DNA]</scope>
    <source>
        <strain evidence="12 13">SAG 48.87</strain>
    </source>
</reference>
<dbReference type="SUPFAM" id="SSF81653">
    <property type="entry name" value="Calcium ATPase, transduction domain A"/>
    <property type="match status" value="1"/>
</dbReference>
<dbReference type="GO" id="GO:0012505">
    <property type="term" value="C:endomembrane system"/>
    <property type="evidence" value="ECO:0007669"/>
    <property type="project" value="UniProtKB-SubCell"/>
</dbReference>
<dbReference type="Pfam" id="PF00690">
    <property type="entry name" value="Cation_ATPase_N"/>
    <property type="match status" value="1"/>
</dbReference>
<feature type="transmembrane region" description="Helical" evidence="10">
    <location>
        <begin position="63"/>
        <end position="82"/>
    </location>
</feature>
<keyword evidence="3 10" id="KW-0812">Transmembrane</keyword>
<keyword evidence="8 10" id="KW-1133">Transmembrane helix</keyword>
<keyword evidence="4" id="KW-0547">Nucleotide-binding</keyword>
<evidence type="ECO:0000256" key="9">
    <source>
        <dbReference type="ARBA" id="ARBA00023136"/>
    </source>
</evidence>
<dbReference type="SUPFAM" id="SSF81660">
    <property type="entry name" value="Metal cation-transporting ATPase, ATP-binding domain N"/>
    <property type="match status" value="1"/>
</dbReference>
<feature type="domain" description="Cation-transporting P-type ATPase N-terminal" evidence="11">
    <location>
        <begin position="13"/>
        <end position="87"/>
    </location>
</feature>
<dbReference type="GO" id="GO:0005524">
    <property type="term" value="F:ATP binding"/>
    <property type="evidence" value="ECO:0007669"/>
    <property type="project" value="UniProtKB-KW"/>
</dbReference>
<evidence type="ECO:0000313" key="13">
    <source>
        <dbReference type="Proteomes" id="UP000054498"/>
    </source>
</evidence>
<dbReference type="EC" id="3.6.3.-" evidence="12"/>
<evidence type="ECO:0000256" key="3">
    <source>
        <dbReference type="ARBA" id="ARBA00022692"/>
    </source>
</evidence>
<evidence type="ECO:0000313" key="12">
    <source>
        <dbReference type="EMBL" id="KIY95681.1"/>
    </source>
</evidence>
<evidence type="ECO:0000256" key="7">
    <source>
        <dbReference type="ARBA" id="ARBA00022967"/>
    </source>
</evidence>
<dbReference type="PRINTS" id="PR00119">
    <property type="entry name" value="CATATPASE"/>
</dbReference>
<dbReference type="Proteomes" id="UP000054498">
    <property type="component" value="Unassembled WGS sequence"/>
</dbReference>
<accession>A0A0D2M2Z8</accession>
<dbReference type="Gene3D" id="1.20.1110.10">
    <property type="entry name" value="Calcium-transporting ATPase, transmembrane domain"/>
    <property type="match status" value="1"/>
</dbReference>
<dbReference type="NCBIfam" id="TIGR01494">
    <property type="entry name" value="ATPase_P-type"/>
    <property type="match status" value="1"/>
</dbReference>
<dbReference type="InterPro" id="IPR018303">
    <property type="entry name" value="ATPase_P-typ_P_site"/>
</dbReference>
<dbReference type="FunFam" id="2.70.150.10:FF:000160">
    <property type="entry name" value="Sarcoplasmic/endoplasmic reticulum calcium ATPase 1"/>
    <property type="match status" value="1"/>
</dbReference>
<dbReference type="InterPro" id="IPR004014">
    <property type="entry name" value="ATPase_P-typ_cation-transptr_N"/>
</dbReference>
<proteinExistence type="predicted"/>
<dbReference type="OrthoDB" id="116380at2759"/>
<dbReference type="EMBL" id="KK103382">
    <property type="protein sequence ID" value="KIY95681.1"/>
    <property type="molecule type" value="Genomic_DNA"/>
</dbReference>
<dbReference type="AlphaFoldDB" id="A0A0D2M2Z8"/>
<keyword evidence="5" id="KW-0067">ATP-binding</keyword>
<dbReference type="InterPro" id="IPR023298">
    <property type="entry name" value="ATPase_P-typ_TM_dom_sf"/>
</dbReference>
<dbReference type="InterPro" id="IPR001757">
    <property type="entry name" value="P_typ_ATPase"/>
</dbReference>
<organism evidence="12 13">
    <name type="scientific">Monoraphidium neglectum</name>
    <dbReference type="NCBI Taxonomy" id="145388"/>
    <lineage>
        <taxon>Eukaryota</taxon>
        <taxon>Viridiplantae</taxon>
        <taxon>Chlorophyta</taxon>
        <taxon>core chlorophytes</taxon>
        <taxon>Chlorophyceae</taxon>
        <taxon>CS clade</taxon>
        <taxon>Sphaeropleales</taxon>
        <taxon>Selenastraceae</taxon>
        <taxon>Monoraphidium</taxon>
    </lineage>
</organism>
<dbReference type="Gene3D" id="3.40.1110.10">
    <property type="entry name" value="Calcium-transporting ATPase, cytoplasmic domain N"/>
    <property type="match status" value="1"/>
</dbReference>
<dbReference type="Pfam" id="PF00122">
    <property type="entry name" value="E1-E2_ATPase"/>
    <property type="match status" value="1"/>
</dbReference>
<name>A0A0D2M2Z8_9CHLO</name>
<dbReference type="InterPro" id="IPR059000">
    <property type="entry name" value="ATPase_P-type_domA"/>
</dbReference>
<dbReference type="PROSITE" id="PS00154">
    <property type="entry name" value="ATPASE_E1_E2"/>
    <property type="match status" value="1"/>
</dbReference>
<feature type="transmembrane region" description="Helical" evidence="10">
    <location>
        <begin position="287"/>
        <end position="308"/>
    </location>
</feature>
<keyword evidence="9 10" id="KW-0472">Membrane</keyword>
<sequence length="544" mass="56942">MALEDDSQFRETPWHALGSTSEVFERLHTNLDGLTSGEAAERLQRFGPNALTPPKKPSFLAKLWGQLNNVLIFILLAAAVVVAGLREWIETGLIIGVVVINVIIGLAQEGKAEKAAEAIKAMLSSTATVIRDGGKRSSVDASELVPGDIVFVKSGDRLPADLRLVEVTNLQVQEAMLTGESVSISKNLIPVAEASGLGDRKCMAFSATTVSAGQGLGVVVATGDNAQIGQINKLVSQVESTKTNLIIQMEILGRWLATIVVLIALGAFLLAFLLAKEGFVHAFESAVAIAVAMIPEGLPALVTIVLALGTKKMADQKAIIRQLPCVETLGSLTVICSDKTGTLTKNEMTVVAVKTAGGLYKVSGVGYAPQGSFSLDGRELSADELAGVRAVLEGGVLCNDSALSEDGGAFTPNGAPTEVSLITAALKAGINLDSLKAAKPRVGSVPFESEHKFMATVHEYGGRRVLLVKGAPDRLLPMCSAQLRGDGAAEVEGAGLEGSAATAPLEEGMWVRAQEELSSQGLRVLALCRSAGFEREEARRAGSI</sequence>
<dbReference type="InterPro" id="IPR023299">
    <property type="entry name" value="ATPase_P-typ_cyto_dom_N"/>
</dbReference>
<keyword evidence="2" id="KW-0597">Phosphoprotein</keyword>
<evidence type="ECO:0000256" key="5">
    <source>
        <dbReference type="ARBA" id="ARBA00022840"/>
    </source>
</evidence>
<dbReference type="InterPro" id="IPR008250">
    <property type="entry name" value="ATPase_P-typ_transduc_dom_A_sf"/>
</dbReference>
<keyword evidence="7" id="KW-1278">Translocase</keyword>
<evidence type="ECO:0000256" key="8">
    <source>
        <dbReference type="ARBA" id="ARBA00022989"/>
    </source>
</evidence>
<dbReference type="Pfam" id="PF13246">
    <property type="entry name" value="Cation_ATPase"/>
    <property type="match status" value="1"/>
</dbReference>
<feature type="transmembrane region" description="Helical" evidence="10">
    <location>
        <begin position="255"/>
        <end position="275"/>
    </location>
</feature>
<evidence type="ECO:0000256" key="10">
    <source>
        <dbReference type="SAM" id="Phobius"/>
    </source>
</evidence>
<evidence type="ECO:0000256" key="2">
    <source>
        <dbReference type="ARBA" id="ARBA00022553"/>
    </source>
</evidence>
<dbReference type="Gene3D" id="2.70.150.10">
    <property type="entry name" value="Calcium-transporting ATPase, cytoplasmic transduction domain A"/>
    <property type="match status" value="1"/>
</dbReference>
<dbReference type="RefSeq" id="XP_013894701.1">
    <property type="nucleotide sequence ID" value="XM_014039247.1"/>
</dbReference>
<dbReference type="PANTHER" id="PTHR42861">
    <property type="entry name" value="CALCIUM-TRANSPORTING ATPASE"/>
    <property type="match status" value="1"/>
</dbReference>
<comment type="subcellular location">
    <subcellularLocation>
        <location evidence="1">Endomembrane system</location>
        <topology evidence="1">Multi-pass membrane protein</topology>
    </subcellularLocation>
</comment>
<evidence type="ECO:0000256" key="1">
    <source>
        <dbReference type="ARBA" id="ARBA00004127"/>
    </source>
</evidence>
<dbReference type="GO" id="GO:0016020">
    <property type="term" value="C:membrane"/>
    <property type="evidence" value="ECO:0007669"/>
    <property type="project" value="InterPro"/>
</dbReference>
<evidence type="ECO:0000256" key="4">
    <source>
        <dbReference type="ARBA" id="ARBA00022741"/>
    </source>
</evidence>